<protein>
    <submittedName>
        <fullName evidence="2">Uncharacterized protein</fullName>
    </submittedName>
</protein>
<reference evidence="2 3" key="1">
    <citation type="submission" date="2022-10" db="EMBL/GenBank/DDBJ databases">
        <title>Identification of biosynthetic pathway for the production of the potent trypsin inhibitor radiosumin.</title>
        <authorList>
            <person name="Fewer D.P."/>
            <person name="Delbaje E."/>
            <person name="Ouyang X."/>
            <person name="Agostino P.D."/>
            <person name="Wahlsten M."/>
            <person name="Jokela J."/>
            <person name="Permi P."/>
            <person name="Haapaniemi E."/>
            <person name="Koistinen H."/>
        </authorList>
    </citation>
    <scope>NUCLEOTIDE SEQUENCE [LARGE SCALE GENOMIC DNA]</scope>
    <source>
        <strain evidence="2 3">NIES-515</strain>
    </source>
</reference>
<dbReference type="Proteomes" id="UP001526143">
    <property type="component" value="Unassembled WGS sequence"/>
</dbReference>
<feature type="compositionally biased region" description="Polar residues" evidence="1">
    <location>
        <begin position="27"/>
        <end position="36"/>
    </location>
</feature>
<proteinExistence type="predicted"/>
<gene>
    <name evidence="2" type="ORF">OGM63_01585</name>
</gene>
<accession>A0ABT3AT63</accession>
<keyword evidence="3" id="KW-1185">Reference proteome</keyword>
<feature type="compositionally biased region" description="Polar residues" evidence="1">
    <location>
        <begin position="1"/>
        <end position="14"/>
    </location>
</feature>
<dbReference type="RefSeq" id="WP_263743746.1">
    <property type="nucleotide sequence ID" value="NZ_JAOWRF010000017.1"/>
</dbReference>
<evidence type="ECO:0000313" key="3">
    <source>
        <dbReference type="Proteomes" id="UP001526143"/>
    </source>
</evidence>
<feature type="region of interest" description="Disordered" evidence="1">
    <location>
        <begin position="1"/>
        <end position="36"/>
    </location>
</feature>
<evidence type="ECO:0000256" key="1">
    <source>
        <dbReference type="SAM" id="MobiDB-lite"/>
    </source>
</evidence>
<organism evidence="2 3">
    <name type="scientific">Plectonema radiosum NIES-515</name>
    <dbReference type="NCBI Taxonomy" id="2986073"/>
    <lineage>
        <taxon>Bacteria</taxon>
        <taxon>Bacillati</taxon>
        <taxon>Cyanobacteriota</taxon>
        <taxon>Cyanophyceae</taxon>
        <taxon>Oscillatoriophycideae</taxon>
        <taxon>Oscillatoriales</taxon>
        <taxon>Microcoleaceae</taxon>
        <taxon>Plectonema</taxon>
    </lineage>
</organism>
<dbReference type="EMBL" id="JAOWRF010000017">
    <property type="protein sequence ID" value="MCV3212230.1"/>
    <property type="molecule type" value="Genomic_DNA"/>
</dbReference>
<sequence length="277" mass="31437">MFTTTLDTSATPHRSTGRHSAQRLEETQMNGDSQTPTHEWLDLATALLIHYSFDLSGYSASELVNRWQTQYPVNWLHLAVIEALYQGRYKAFSVQQILTFWQRRGQAIFHFNMEFERLICSKFPESLTSLTSPFLSENKDNTPELPPTANSLTHNLATAARVNTAYSRHNNNQPIQVMSQEKPLLQEQRRESTETENVLPPSTTGVSKYSFGHQQTYALSLIKTADEHLVSQTSSLNQEALCLPAANHPPIGQFTPETSDRSELFTSKLKAIRREKP</sequence>
<comment type="caution">
    <text evidence="2">The sequence shown here is derived from an EMBL/GenBank/DDBJ whole genome shotgun (WGS) entry which is preliminary data.</text>
</comment>
<name>A0ABT3AT63_9CYAN</name>
<evidence type="ECO:0000313" key="2">
    <source>
        <dbReference type="EMBL" id="MCV3212230.1"/>
    </source>
</evidence>